<dbReference type="AlphaFoldDB" id="A0A7C3SLY1"/>
<name>A0A7C3SLY1_9BACT</name>
<dbReference type="InterPro" id="IPR005358">
    <property type="entry name" value="Puta_zinc/iron-chelating_dom"/>
</dbReference>
<gene>
    <name evidence="1" type="ORF">ENV62_09865</name>
</gene>
<comment type="caution">
    <text evidence="1">The sequence shown here is derived from an EMBL/GenBank/DDBJ whole genome shotgun (WGS) entry which is preliminary data.</text>
</comment>
<dbReference type="PANTHER" id="PTHR35866:SF1">
    <property type="entry name" value="YKGJ FAMILY CYSTEINE CLUSTER PROTEIN"/>
    <property type="match status" value="1"/>
</dbReference>
<sequence length="308" mass="36071">MSPRKFTGKIRTDPWESLARGPREVMASLWDEYLTDVLPGSKKSARFRGLRRRIEEAAGYDEIFQKWNSLAPEGRAQAWRRLLEAARLETEAARRVCLRCGECCENSSPFLLVSDLPLFLQEVLTWNEVYALPRGDLVVTREGQPLILKEERLRVRQVLGSRQCWFYQVVQKRCRIYERRPEQCRRWQCWDEPPEPESSEFLTREHLFGQIPKIWDLITAHQKRCDRTQVREVLARLAGGEEEAGDFLFEALHFDHHLRQMLLREWNLSTAATEMLLGRSLVDFLHALGYKATLTPEGVYTLRPGEQE</sequence>
<dbReference type="EMBL" id="DTHB01000053">
    <property type="protein sequence ID" value="HGB15525.1"/>
    <property type="molecule type" value="Genomic_DNA"/>
</dbReference>
<proteinExistence type="predicted"/>
<reference evidence="1" key="1">
    <citation type="journal article" date="2020" name="mSystems">
        <title>Genome- and Community-Level Interaction Insights into Carbon Utilization and Element Cycling Functions of Hydrothermarchaeota in Hydrothermal Sediment.</title>
        <authorList>
            <person name="Zhou Z."/>
            <person name="Liu Y."/>
            <person name="Xu W."/>
            <person name="Pan J."/>
            <person name="Luo Z.H."/>
            <person name="Li M."/>
        </authorList>
    </citation>
    <scope>NUCLEOTIDE SEQUENCE [LARGE SCALE GENOMIC DNA]</scope>
    <source>
        <strain evidence="1">SpSt-776</strain>
    </source>
</reference>
<organism evidence="1">
    <name type="scientific">Desulfobacca acetoxidans</name>
    <dbReference type="NCBI Taxonomy" id="60893"/>
    <lineage>
        <taxon>Bacteria</taxon>
        <taxon>Pseudomonadati</taxon>
        <taxon>Thermodesulfobacteriota</taxon>
        <taxon>Desulfobaccia</taxon>
        <taxon>Desulfobaccales</taxon>
        <taxon>Desulfobaccaceae</taxon>
        <taxon>Desulfobacca</taxon>
    </lineage>
</organism>
<evidence type="ECO:0000313" key="1">
    <source>
        <dbReference type="EMBL" id="HGB15525.1"/>
    </source>
</evidence>
<protein>
    <submittedName>
        <fullName evidence="1">YkgJ family cysteine cluster protein</fullName>
    </submittedName>
</protein>
<accession>A0A7C3SLY1</accession>
<dbReference type="PANTHER" id="PTHR35866">
    <property type="entry name" value="PUTATIVE-RELATED"/>
    <property type="match status" value="1"/>
</dbReference>
<dbReference type="Pfam" id="PF03692">
    <property type="entry name" value="CxxCxxCC"/>
    <property type="match status" value="1"/>
</dbReference>